<dbReference type="SMART" id="SM00849">
    <property type="entry name" value="Lactamase_B"/>
    <property type="match status" value="1"/>
</dbReference>
<dbReference type="EMBL" id="MLYP01000009">
    <property type="protein sequence ID" value="OIJ99640.1"/>
    <property type="molecule type" value="Genomic_DNA"/>
</dbReference>
<dbReference type="STRING" id="1428652.BIV24_04740"/>
<dbReference type="PANTHER" id="PTHR23131:SF4">
    <property type="entry name" value="METALLO-BETA-LACTAMASE SUPERFAMILY POTEIN"/>
    <property type="match status" value="1"/>
</dbReference>
<evidence type="ECO:0000259" key="1">
    <source>
        <dbReference type="SMART" id="SM00849"/>
    </source>
</evidence>
<evidence type="ECO:0000313" key="3">
    <source>
        <dbReference type="Proteomes" id="UP000179935"/>
    </source>
</evidence>
<dbReference type="RefSeq" id="WP_071364871.1">
    <property type="nucleotide sequence ID" value="NZ_MLYP01000009.1"/>
</dbReference>
<dbReference type="InterPro" id="IPR050662">
    <property type="entry name" value="Sec-metab_biosynth-thioest"/>
</dbReference>
<dbReference type="SUPFAM" id="SSF56281">
    <property type="entry name" value="Metallo-hydrolase/oxidoreductase"/>
    <property type="match status" value="1"/>
</dbReference>
<dbReference type="Pfam" id="PF00753">
    <property type="entry name" value="Lactamase_B"/>
    <property type="match status" value="1"/>
</dbReference>
<feature type="domain" description="Metallo-beta-lactamase" evidence="1">
    <location>
        <begin position="40"/>
        <end position="247"/>
    </location>
</feature>
<comment type="caution">
    <text evidence="2">The sequence shown here is derived from an EMBL/GenBank/DDBJ whole genome shotgun (WGS) entry which is preliminary data.</text>
</comment>
<accession>A0A1S2Q1V4</accession>
<evidence type="ECO:0000313" key="2">
    <source>
        <dbReference type="EMBL" id="OIJ99640.1"/>
    </source>
</evidence>
<name>A0A1S2Q1V4_9ACTN</name>
<gene>
    <name evidence="2" type="ORF">BIV24_04740</name>
</gene>
<dbReference type="InterPro" id="IPR036866">
    <property type="entry name" value="RibonucZ/Hydroxyglut_hydro"/>
</dbReference>
<reference evidence="2 3" key="1">
    <citation type="submission" date="2016-10" db="EMBL/GenBank/DDBJ databases">
        <title>Genome sequence of Streptomyces sp. MUSC 93.</title>
        <authorList>
            <person name="Lee L.-H."/>
            <person name="Ser H.-L."/>
            <person name="Law J.W.-F."/>
        </authorList>
    </citation>
    <scope>NUCLEOTIDE SEQUENCE [LARGE SCALE GENOMIC DNA]</scope>
    <source>
        <strain evidence="2 3">MUSC 93</strain>
    </source>
</reference>
<sequence length="336" mass="35004">MCGVSPARGLGGRWQGRFGVEWLGADLVLLRADSSRWPSPGNVLVVLDRDGAALVDCGFGTENGMEALEAGLRSVGRSLAAVHTVLCTHPHTDHAGAAASLAAGRRVLVPAGARAILDDPALVAEAILPPVVREFAPWLADLDIDSHFQDECGAVALPPDHAVEEVRPGAVIRLGGYAWTAVPTPGHDAHLMCYWEQRTGMLVYSDLLVTRGTAIPWYAPGGGGTGAYRESLRRVAALEPRLGISGHGGLLEGPHAVAISIEATERQIAARTERITAALARGPATFAELERCVYPPAVHDVIPWASSVTAVHVTEALESGAAKAGDGVFVATGGLG</sequence>
<keyword evidence="3" id="KW-1185">Reference proteome</keyword>
<dbReference type="Proteomes" id="UP000179935">
    <property type="component" value="Unassembled WGS sequence"/>
</dbReference>
<dbReference type="InterPro" id="IPR001279">
    <property type="entry name" value="Metallo-B-lactamas"/>
</dbReference>
<dbReference type="Gene3D" id="3.60.15.10">
    <property type="entry name" value="Ribonuclease Z/Hydroxyacylglutathione hydrolase-like"/>
    <property type="match status" value="1"/>
</dbReference>
<protein>
    <recommendedName>
        <fullName evidence="1">Metallo-beta-lactamase domain-containing protein</fullName>
    </recommendedName>
</protein>
<dbReference type="AlphaFoldDB" id="A0A1S2Q1V4"/>
<organism evidence="2 3">
    <name type="scientific">Streptomyces colonosanans</name>
    <dbReference type="NCBI Taxonomy" id="1428652"/>
    <lineage>
        <taxon>Bacteria</taxon>
        <taxon>Bacillati</taxon>
        <taxon>Actinomycetota</taxon>
        <taxon>Actinomycetes</taxon>
        <taxon>Kitasatosporales</taxon>
        <taxon>Streptomycetaceae</taxon>
        <taxon>Streptomyces</taxon>
    </lineage>
</organism>
<proteinExistence type="predicted"/>
<dbReference type="PANTHER" id="PTHR23131">
    <property type="entry name" value="ENDORIBONUCLEASE LACTB2"/>
    <property type="match status" value="1"/>
</dbReference>